<protein>
    <submittedName>
        <fullName evidence="2">Uncharacterized protein</fullName>
    </submittedName>
</protein>
<dbReference type="AlphaFoldDB" id="A0AAD5GYG0"/>
<evidence type="ECO:0000313" key="2">
    <source>
        <dbReference type="EMBL" id="KAI7757539.1"/>
    </source>
</evidence>
<dbReference type="Proteomes" id="UP001206925">
    <property type="component" value="Unassembled WGS sequence"/>
</dbReference>
<comment type="caution">
    <text evidence="2">The sequence shown here is derived from an EMBL/GenBank/DDBJ whole genome shotgun (WGS) entry which is preliminary data.</text>
</comment>
<organism evidence="2 3">
    <name type="scientific">Ambrosia artemisiifolia</name>
    <name type="common">Common ragweed</name>
    <dbReference type="NCBI Taxonomy" id="4212"/>
    <lineage>
        <taxon>Eukaryota</taxon>
        <taxon>Viridiplantae</taxon>
        <taxon>Streptophyta</taxon>
        <taxon>Embryophyta</taxon>
        <taxon>Tracheophyta</taxon>
        <taxon>Spermatophyta</taxon>
        <taxon>Magnoliopsida</taxon>
        <taxon>eudicotyledons</taxon>
        <taxon>Gunneridae</taxon>
        <taxon>Pentapetalae</taxon>
        <taxon>asterids</taxon>
        <taxon>campanulids</taxon>
        <taxon>Asterales</taxon>
        <taxon>Asteraceae</taxon>
        <taxon>Asteroideae</taxon>
        <taxon>Heliantheae alliance</taxon>
        <taxon>Heliantheae</taxon>
        <taxon>Ambrosia</taxon>
    </lineage>
</organism>
<accession>A0AAD5GYG0</accession>
<name>A0AAD5GYG0_AMBAR</name>
<gene>
    <name evidence="2" type="ORF">M8C21_033402</name>
</gene>
<dbReference type="Gene3D" id="3.30.530.20">
    <property type="match status" value="1"/>
</dbReference>
<dbReference type="SUPFAM" id="SSF55961">
    <property type="entry name" value="Bet v1-like"/>
    <property type="match status" value="1"/>
</dbReference>
<evidence type="ECO:0000313" key="3">
    <source>
        <dbReference type="Proteomes" id="UP001206925"/>
    </source>
</evidence>
<feature type="region of interest" description="Disordered" evidence="1">
    <location>
        <begin position="31"/>
        <end position="50"/>
    </location>
</feature>
<sequence length="155" mass="17110">MGVVVGGYDGFVMCFVGGRIRAVSLGGYPTGDLSPSSSLQSPSGHPATTSTERLELLDDTEHILGIKIVGGDHTFKNYSLILTIHPKLTEGRSETIRHREGHHGLKQLELGKDHKELGVELKKMAPVNGRNCSYYYSTVWMSCWKIRGWRLRGIG</sequence>
<reference evidence="2" key="1">
    <citation type="submission" date="2022-06" db="EMBL/GenBank/DDBJ databases">
        <title>Uncovering the hologenomic basis of an extraordinary plant invasion.</title>
        <authorList>
            <person name="Bieker V.C."/>
            <person name="Martin M.D."/>
            <person name="Gilbert T."/>
            <person name="Hodgins K."/>
            <person name="Battlay P."/>
            <person name="Petersen B."/>
            <person name="Wilson J."/>
        </authorList>
    </citation>
    <scope>NUCLEOTIDE SEQUENCE</scope>
    <source>
        <strain evidence="2">AA19_3_7</strain>
        <tissue evidence="2">Leaf</tissue>
    </source>
</reference>
<evidence type="ECO:0000256" key="1">
    <source>
        <dbReference type="SAM" id="MobiDB-lite"/>
    </source>
</evidence>
<feature type="compositionally biased region" description="Low complexity" evidence="1">
    <location>
        <begin position="33"/>
        <end position="43"/>
    </location>
</feature>
<dbReference type="InterPro" id="IPR023393">
    <property type="entry name" value="START-like_dom_sf"/>
</dbReference>
<keyword evidence="3" id="KW-1185">Reference proteome</keyword>
<dbReference type="EMBL" id="JAMZMK010000104">
    <property type="protein sequence ID" value="KAI7757539.1"/>
    <property type="molecule type" value="Genomic_DNA"/>
</dbReference>
<proteinExistence type="predicted"/>